<dbReference type="PROSITE" id="PS51005">
    <property type="entry name" value="NAC"/>
    <property type="match status" value="1"/>
</dbReference>
<keyword evidence="2" id="KW-0805">Transcription regulation</keyword>
<evidence type="ECO:0000256" key="5">
    <source>
        <dbReference type="ARBA" id="ARBA00023242"/>
    </source>
</evidence>
<evidence type="ECO:0000313" key="9">
    <source>
        <dbReference type="Proteomes" id="UP000006882"/>
    </source>
</evidence>
<dbReference type="InterPro" id="IPR003441">
    <property type="entry name" value="NAC-dom"/>
</dbReference>
<evidence type="ECO:0000256" key="3">
    <source>
        <dbReference type="ARBA" id="ARBA00023125"/>
    </source>
</evidence>
<feature type="domain" description="NAC" evidence="7">
    <location>
        <begin position="6"/>
        <end position="168"/>
    </location>
</feature>
<dbReference type="PANTHER" id="PTHR31989">
    <property type="entry name" value="NAC DOMAIN-CONTAINING PROTEIN 82-RELATED"/>
    <property type="match status" value="1"/>
</dbReference>
<dbReference type="GO" id="GO:0005634">
    <property type="term" value="C:nucleus"/>
    <property type="evidence" value="ECO:0007669"/>
    <property type="project" value="UniProtKB-SubCell"/>
</dbReference>
<dbReference type="InterPro" id="IPR036093">
    <property type="entry name" value="NAC_dom_sf"/>
</dbReference>
<feature type="region of interest" description="Disordered" evidence="6">
    <location>
        <begin position="178"/>
        <end position="220"/>
    </location>
</feature>
<accession>A0A251QVG9</accession>
<sequence>MEESLVPFGFRFRPSDEEIVGSFLYPFLVESKPFMSLYNNFLHACNLFGNKTEPSEIWKKYGGPQLVDTDLYFISKLKKLTPKRMDRRIGNGGTWSETESSKLVHEKVSGNPNPNPIGRKRKFRYENKGSEDHTGWLLDEYSLFDGPKNDYNQRSYDFDFVICRMRKNDRVGIKATNLKRGSQDKEEKKMTTNKKMKTDDQMGSTESSSQQGCSSSPIGGDLVGFDPIDLTIFEENTMADMEQLLGEAWSPSNSEDAVSYDVDPIGETQINFEKEENTMADMEQLLGEAWSPSKFENVVSHDVDPIGETQINFENEENTMADMEQLLGEAWSPSNFENVVSHDVDPIGETQSSQLSNWSQAILNQLLVGV</sequence>
<protein>
    <recommendedName>
        <fullName evidence="7">NAC domain-containing protein</fullName>
    </recommendedName>
</protein>
<dbReference type="Pfam" id="PF02365">
    <property type="entry name" value="NAM"/>
    <property type="match status" value="1"/>
</dbReference>
<comment type="subcellular location">
    <subcellularLocation>
        <location evidence="1">Nucleus</location>
    </subcellularLocation>
</comment>
<feature type="region of interest" description="Disordered" evidence="6">
    <location>
        <begin position="100"/>
        <end position="121"/>
    </location>
</feature>
<evidence type="ECO:0000313" key="8">
    <source>
        <dbReference type="EMBL" id="ONI27814.1"/>
    </source>
</evidence>
<dbReference type="AlphaFoldDB" id="A0A251QVG9"/>
<feature type="compositionally biased region" description="Basic and acidic residues" evidence="6">
    <location>
        <begin position="181"/>
        <end position="200"/>
    </location>
</feature>
<dbReference type="EMBL" id="CM007651">
    <property type="protein sequence ID" value="ONI27814.1"/>
    <property type="molecule type" value="Genomic_DNA"/>
</dbReference>
<gene>
    <name evidence="8" type="ORF">PRUPE_1G106100</name>
</gene>
<name>A0A251QVG9_PRUPE</name>
<dbReference type="Gramene" id="ONI27814">
    <property type="protein sequence ID" value="ONI27814"/>
    <property type="gene ID" value="PRUPE_1G106100"/>
</dbReference>
<keyword evidence="3" id="KW-0238">DNA-binding</keyword>
<dbReference type="Gene3D" id="2.170.150.80">
    <property type="entry name" value="NAC domain"/>
    <property type="match status" value="1"/>
</dbReference>
<evidence type="ECO:0000256" key="2">
    <source>
        <dbReference type="ARBA" id="ARBA00023015"/>
    </source>
</evidence>
<evidence type="ECO:0000256" key="4">
    <source>
        <dbReference type="ARBA" id="ARBA00023163"/>
    </source>
</evidence>
<dbReference type="SMR" id="A0A251QVG9"/>
<evidence type="ECO:0000256" key="1">
    <source>
        <dbReference type="ARBA" id="ARBA00004123"/>
    </source>
</evidence>
<reference evidence="8 9" key="1">
    <citation type="journal article" date="2013" name="Nat. Genet.">
        <title>The high-quality draft genome of peach (Prunus persica) identifies unique patterns of genetic diversity, domestication and genome evolution.</title>
        <authorList>
            <consortium name="International Peach Genome Initiative"/>
            <person name="Verde I."/>
            <person name="Abbott A.G."/>
            <person name="Scalabrin S."/>
            <person name="Jung S."/>
            <person name="Shu S."/>
            <person name="Marroni F."/>
            <person name="Zhebentyayeva T."/>
            <person name="Dettori M.T."/>
            <person name="Grimwood J."/>
            <person name="Cattonaro F."/>
            <person name="Zuccolo A."/>
            <person name="Rossini L."/>
            <person name="Jenkins J."/>
            <person name="Vendramin E."/>
            <person name="Meisel L.A."/>
            <person name="Decroocq V."/>
            <person name="Sosinski B."/>
            <person name="Prochnik S."/>
            <person name="Mitros T."/>
            <person name="Policriti A."/>
            <person name="Cipriani G."/>
            <person name="Dondini L."/>
            <person name="Ficklin S."/>
            <person name="Goodstein D.M."/>
            <person name="Xuan P."/>
            <person name="Del Fabbro C."/>
            <person name="Aramini V."/>
            <person name="Copetti D."/>
            <person name="Gonzalez S."/>
            <person name="Horner D.S."/>
            <person name="Falchi R."/>
            <person name="Lucas S."/>
            <person name="Mica E."/>
            <person name="Maldonado J."/>
            <person name="Lazzari B."/>
            <person name="Bielenberg D."/>
            <person name="Pirona R."/>
            <person name="Miculan M."/>
            <person name="Barakat A."/>
            <person name="Testolin R."/>
            <person name="Stella A."/>
            <person name="Tartarini S."/>
            <person name="Tonutti P."/>
            <person name="Arus P."/>
            <person name="Orellana A."/>
            <person name="Wells C."/>
            <person name="Main D."/>
            <person name="Vizzotto G."/>
            <person name="Silva H."/>
            <person name="Salamini F."/>
            <person name="Schmutz J."/>
            <person name="Morgante M."/>
            <person name="Rokhsar D.S."/>
        </authorList>
    </citation>
    <scope>NUCLEOTIDE SEQUENCE [LARGE SCALE GENOMIC DNA]</scope>
    <source>
        <strain evidence="9">cv. Nemared</strain>
    </source>
</reference>
<keyword evidence="9" id="KW-1185">Reference proteome</keyword>
<evidence type="ECO:0000259" key="7">
    <source>
        <dbReference type="PROSITE" id="PS51005"/>
    </source>
</evidence>
<dbReference type="eggNOG" id="ENOG502S3PH">
    <property type="taxonomic scope" value="Eukaryota"/>
</dbReference>
<evidence type="ECO:0000256" key="6">
    <source>
        <dbReference type="SAM" id="MobiDB-lite"/>
    </source>
</evidence>
<proteinExistence type="predicted"/>
<keyword evidence="4" id="KW-0804">Transcription</keyword>
<dbReference type="GO" id="GO:0003677">
    <property type="term" value="F:DNA binding"/>
    <property type="evidence" value="ECO:0007669"/>
    <property type="project" value="UniProtKB-KW"/>
</dbReference>
<keyword evidence="5" id="KW-0539">Nucleus</keyword>
<dbReference type="GO" id="GO:0006355">
    <property type="term" value="P:regulation of DNA-templated transcription"/>
    <property type="evidence" value="ECO:0007669"/>
    <property type="project" value="InterPro"/>
</dbReference>
<dbReference type="SUPFAM" id="SSF101941">
    <property type="entry name" value="NAC domain"/>
    <property type="match status" value="1"/>
</dbReference>
<dbReference type="Proteomes" id="UP000006882">
    <property type="component" value="Chromosome G1"/>
</dbReference>
<feature type="compositionally biased region" description="Low complexity" evidence="6">
    <location>
        <begin position="203"/>
        <end position="220"/>
    </location>
</feature>
<organism evidence="8 9">
    <name type="scientific">Prunus persica</name>
    <name type="common">Peach</name>
    <name type="synonym">Amygdalus persica</name>
    <dbReference type="NCBI Taxonomy" id="3760"/>
    <lineage>
        <taxon>Eukaryota</taxon>
        <taxon>Viridiplantae</taxon>
        <taxon>Streptophyta</taxon>
        <taxon>Embryophyta</taxon>
        <taxon>Tracheophyta</taxon>
        <taxon>Spermatophyta</taxon>
        <taxon>Magnoliopsida</taxon>
        <taxon>eudicotyledons</taxon>
        <taxon>Gunneridae</taxon>
        <taxon>Pentapetalae</taxon>
        <taxon>rosids</taxon>
        <taxon>fabids</taxon>
        <taxon>Rosales</taxon>
        <taxon>Rosaceae</taxon>
        <taxon>Amygdaloideae</taxon>
        <taxon>Amygdaleae</taxon>
        <taxon>Prunus</taxon>
    </lineage>
</organism>